<protein>
    <recommendedName>
        <fullName evidence="5">Secreted protein</fullName>
    </recommendedName>
</protein>
<keyword evidence="2" id="KW-0732">Signal</keyword>
<gene>
    <name evidence="3" type="ORF">FIBRA_09168</name>
</gene>
<evidence type="ECO:0000256" key="2">
    <source>
        <dbReference type="SAM" id="SignalP"/>
    </source>
</evidence>
<keyword evidence="4" id="KW-1185">Reference proteome</keyword>
<reference evidence="3 4" key="1">
    <citation type="journal article" date="2012" name="Appl. Environ. Microbiol.">
        <title>Short-read sequencing for genomic analysis of the brown rot fungus Fibroporia radiculosa.</title>
        <authorList>
            <person name="Tang J.D."/>
            <person name="Perkins A.D."/>
            <person name="Sonstegard T.S."/>
            <person name="Schroeder S.G."/>
            <person name="Burgess S.C."/>
            <person name="Diehl S.V."/>
        </authorList>
    </citation>
    <scope>NUCLEOTIDE SEQUENCE [LARGE SCALE GENOMIC DNA]</scope>
    <source>
        <strain evidence="3 4">TFFH 294</strain>
    </source>
</reference>
<feature type="chain" id="PRO_5003779309" description="Secreted protein" evidence="2">
    <location>
        <begin position="24"/>
        <end position="100"/>
    </location>
</feature>
<dbReference type="EMBL" id="HE797538">
    <property type="protein sequence ID" value="CCM06862.1"/>
    <property type="molecule type" value="Genomic_DNA"/>
</dbReference>
<name>J4I3Y0_9APHY</name>
<dbReference type="GeneID" id="24101762"/>
<evidence type="ECO:0000256" key="1">
    <source>
        <dbReference type="SAM" id="MobiDB-lite"/>
    </source>
</evidence>
<evidence type="ECO:0000313" key="4">
    <source>
        <dbReference type="Proteomes" id="UP000006352"/>
    </source>
</evidence>
<sequence length="100" mass="10319">MLGLLTAPFQLLLSAMLLSWSLGLLSPCFPEFSLEGLGFFTSSGSEGGGEESQFELEGPASGSVDWGTTGLSSSEMVPKKASKILAWGVVSTGLSSSLNI</sequence>
<proteinExistence type="predicted"/>
<evidence type="ECO:0000313" key="3">
    <source>
        <dbReference type="EMBL" id="CCM06862.1"/>
    </source>
</evidence>
<dbReference type="AlphaFoldDB" id="J4I3Y0"/>
<accession>J4I3Y0</accession>
<dbReference type="InParanoid" id="J4I3Y0"/>
<evidence type="ECO:0008006" key="5">
    <source>
        <dbReference type="Google" id="ProtNLM"/>
    </source>
</evidence>
<feature type="signal peptide" evidence="2">
    <location>
        <begin position="1"/>
        <end position="23"/>
    </location>
</feature>
<dbReference type="HOGENOM" id="CLU_2306181_0_0_1"/>
<feature type="region of interest" description="Disordered" evidence="1">
    <location>
        <begin position="44"/>
        <end position="63"/>
    </location>
</feature>
<dbReference type="Proteomes" id="UP000006352">
    <property type="component" value="Unassembled WGS sequence"/>
</dbReference>
<organism evidence="3 4">
    <name type="scientific">Fibroporia radiculosa</name>
    <dbReference type="NCBI Taxonomy" id="599839"/>
    <lineage>
        <taxon>Eukaryota</taxon>
        <taxon>Fungi</taxon>
        <taxon>Dikarya</taxon>
        <taxon>Basidiomycota</taxon>
        <taxon>Agaricomycotina</taxon>
        <taxon>Agaricomycetes</taxon>
        <taxon>Polyporales</taxon>
        <taxon>Fibroporiaceae</taxon>
        <taxon>Fibroporia</taxon>
    </lineage>
</organism>
<dbReference type="RefSeq" id="XP_012176883.1">
    <property type="nucleotide sequence ID" value="XM_012321493.1"/>
</dbReference>